<dbReference type="Gene3D" id="2.60.200.20">
    <property type="match status" value="1"/>
</dbReference>
<dbReference type="SUPFAM" id="SSF49879">
    <property type="entry name" value="SMAD/FHA domain"/>
    <property type="match status" value="1"/>
</dbReference>
<dbReference type="RefSeq" id="WP_090159681.1">
    <property type="nucleotide sequence ID" value="NZ_JAJATZ010000009.1"/>
</dbReference>
<gene>
    <name evidence="3" type="primary">tadA</name>
    <name evidence="3" type="ORF">LGQ03_15200</name>
</gene>
<comment type="similarity">
    <text evidence="1">Belongs to the GSP E family.</text>
</comment>
<dbReference type="InterPro" id="IPR008984">
    <property type="entry name" value="SMAD_FHA_dom_sf"/>
</dbReference>
<dbReference type="InterPro" id="IPR027417">
    <property type="entry name" value="P-loop_NTPase"/>
</dbReference>
<reference evidence="3" key="1">
    <citation type="submission" date="2021-10" db="EMBL/GenBank/DDBJ databases">
        <title>Loktanella gaetbuli sp. nov., isolated from a tidal flat.</title>
        <authorList>
            <person name="Park S."/>
            <person name="Yoon J.-H."/>
        </authorList>
    </citation>
    <scope>NUCLEOTIDE SEQUENCE</scope>
    <source>
        <strain evidence="3">TSTF-M6</strain>
    </source>
</reference>
<comment type="caution">
    <text evidence="3">The sequence shown here is derived from an EMBL/GenBank/DDBJ whole genome shotgun (WGS) entry which is preliminary data.</text>
</comment>
<dbReference type="CDD" id="cd01130">
    <property type="entry name" value="VirB11-like_ATPase"/>
    <property type="match status" value="1"/>
</dbReference>
<sequence>MELVLEVRHGKKPLVRHPLGRATYVLGSGENSELGAPITIHSDRVKPNHAVLEYTSLGWYLTPRQTGVRLDTVNILPVNERRKISSDAAFAIADVSFQLVSPTGANRQDDAAVTTPKAVFDELVSDIQQRTSRDTERRASTGEMERDDPFYRQKILPFIEGHLRTALSQVSQDLFENYAHETLRRELVLRLLGHPGLLRKALGAEITEGDRTGVDRLAKELLDDMGIDTAPNRRPQKLDILSKQFAKVFSRRMMTFSRALLDKIVAESVRFSVVAAMDGVGPLEALMAIEDINEVMVVGYDKVFVEIDGKLVLSGLAFRSPGEALTTAQKIATRSNTSVEKQHPYRDARLPDGSRVNIVIDPIALSGTTITIRKFRPKAPNLLFLRRKESLSSAMASFLKGCVVSKKNILVAGGTGTGKTTIVNYLASMIPPDERIVTVEDTAELKISEKDGGRLPHVVTMQGVAPTGDSKGHSIRDLVHNALRMRPDRIIVGECRGGEAFDMLQAMNTGHEGSMTTLHANDPTETVARLENLVLSAGEGLPLEAIRYQVAAAIDFIVQLHRYADGRKKISAIAEVGAVDPVTGRIEVNPIFETYYNPVRPDLGTRFTFAGRTPVAIREIIDGGFNPRRLKFGNRNV</sequence>
<evidence type="ECO:0000259" key="2">
    <source>
        <dbReference type="Pfam" id="PF00437"/>
    </source>
</evidence>
<dbReference type="CDD" id="cd00060">
    <property type="entry name" value="FHA"/>
    <property type="match status" value="1"/>
</dbReference>
<evidence type="ECO:0000256" key="1">
    <source>
        <dbReference type="ARBA" id="ARBA00006611"/>
    </source>
</evidence>
<dbReference type="Gene3D" id="3.30.450.380">
    <property type="match status" value="1"/>
</dbReference>
<name>A0ABS8BXW9_9RHOB</name>
<feature type="domain" description="Bacterial type II secretion system protein E" evidence="2">
    <location>
        <begin position="279"/>
        <end position="565"/>
    </location>
</feature>
<accession>A0ABS8BXW9</accession>
<keyword evidence="4" id="KW-1185">Reference proteome</keyword>
<evidence type="ECO:0000313" key="3">
    <source>
        <dbReference type="EMBL" id="MCB5200587.1"/>
    </source>
</evidence>
<evidence type="ECO:0000313" key="4">
    <source>
        <dbReference type="Proteomes" id="UP001138961"/>
    </source>
</evidence>
<dbReference type="EMBL" id="JAJATZ010000009">
    <property type="protein sequence ID" value="MCB5200587.1"/>
    <property type="molecule type" value="Genomic_DNA"/>
</dbReference>
<dbReference type="Pfam" id="PF00437">
    <property type="entry name" value="T2SSE"/>
    <property type="match status" value="1"/>
</dbReference>
<dbReference type="Proteomes" id="UP001138961">
    <property type="component" value="Unassembled WGS sequence"/>
</dbReference>
<dbReference type="InterPro" id="IPR001482">
    <property type="entry name" value="T2SS/T4SS_dom"/>
</dbReference>
<dbReference type="SUPFAM" id="SSF52540">
    <property type="entry name" value="P-loop containing nucleoside triphosphate hydrolases"/>
    <property type="match status" value="1"/>
</dbReference>
<dbReference type="PANTHER" id="PTHR30486">
    <property type="entry name" value="TWITCHING MOTILITY PROTEIN PILT"/>
    <property type="match status" value="1"/>
</dbReference>
<protein>
    <submittedName>
        <fullName evidence="3">Flp pilus assembly complex ATPase component TadA</fullName>
    </submittedName>
</protein>
<organism evidence="3 4">
    <name type="scientific">Loktanella gaetbuli</name>
    <dbReference type="NCBI Taxonomy" id="2881335"/>
    <lineage>
        <taxon>Bacteria</taxon>
        <taxon>Pseudomonadati</taxon>
        <taxon>Pseudomonadota</taxon>
        <taxon>Alphaproteobacteria</taxon>
        <taxon>Rhodobacterales</taxon>
        <taxon>Roseobacteraceae</taxon>
        <taxon>Loktanella</taxon>
    </lineage>
</organism>
<dbReference type="PANTHER" id="PTHR30486:SF6">
    <property type="entry name" value="TYPE IV PILUS RETRACTATION ATPASE PILT"/>
    <property type="match status" value="1"/>
</dbReference>
<dbReference type="Gene3D" id="3.40.50.300">
    <property type="entry name" value="P-loop containing nucleotide triphosphate hydrolases"/>
    <property type="match status" value="1"/>
</dbReference>
<dbReference type="InterPro" id="IPR050921">
    <property type="entry name" value="T4SS_GSP_E_ATPase"/>
</dbReference>
<proteinExistence type="inferred from homology"/>